<dbReference type="PROSITE" id="PS00450">
    <property type="entry name" value="ACONITASE_1"/>
    <property type="match status" value="1"/>
</dbReference>
<evidence type="ECO:0000256" key="4">
    <source>
        <dbReference type="ARBA" id="ARBA00012926"/>
    </source>
</evidence>
<dbReference type="InterPro" id="IPR015931">
    <property type="entry name" value="Acnase/IPM_dHydase_lsu_aba_1/3"/>
</dbReference>
<dbReference type="Pfam" id="PF00330">
    <property type="entry name" value="Aconitase"/>
    <property type="match status" value="1"/>
</dbReference>
<dbReference type="AlphaFoldDB" id="A0A2T8FDN0"/>
<dbReference type="Pfam" id="PF00694">
    <property type="entry name" value="Aconitase_C"/>
    <property type="match status" value="1"/>
</dbReference>
<dbReference type="InterPro" id="IPR000573">
    <property type="entry name" value="AconitaseA/IPMdHydase_ssu_swvl"/>
</dbReference>
<organism evidence="16 17">
    <name type="scientific">Nocardioides gansuensis</name>
    <dbReference type="NCBI Taxonomy" id="2138300"/>
    <lineage>
        <taxon>Bacteria</taxon>
        <taxon>Bacillati</taxon>
        <taxon>Actinomycetota</taxon>
        <taxon>Actinomycetes</taxon>
        <taxon>Propionibacteriales</taxon>
        <taxon>Nocardioidaceae</taxon>
        <taxon>Nocardioides</taxon>
    </lineage>
</organism>
<keyword evidence="8" id="KW-0694">RNA-binding</keyword>
<name>A0A2T8FDN0_9ACTN</name>
<reference evidence="16 17" key="1">
    <citation type="submission" date="2018-04" db="EMBL/GenBank/DDBJ databases">
        <title>Genome of Nocardioides gansuensis WSJ-1.</title>
        <authorList>
            <person name="Wu S."/>
            <person name="Wang G."/>
        </authorList>
    </citation>
    <scope>NUCLEOTIDE SEQUENCE [LARGE SCALE GENOMIC DNA]</scope>
    <source>
        <strain evidence="16 17">WSJ-1</strain>
    </source>
</reference>
<evidence type="ECO:0000256" key="1">
    <source>
        <dbReference type="ARBA" id="ARBA00001966"/>
    </source>
</evidence>
<dbReference type="NCBIfam" id="NF009520">
    <property type="entry name" value="PRK12881.1"/>
    <property type="match status" value="1"/>
</dbReference>
<dbReference type="GO" id="GO:0003723">
    <property type="term" value="F:RNA binding"/>
    <property type="evidence" value="ECO:0007669"/>
    <property type="project" value="UniProtKB-KW"/>
</dbReference>
<keyword evidence="11 16" id="KW-0456">Lyase</keyword>
<keyword evidence="9" id="KW-0408">Iron</keyword>
<dbReference type="InterPro" id="IPR018136">
    <property type="entry name" value="Aconitase_4Fe-4S_BS"/>
</dbReference>
<dbReference type="InterPro" id="IPR044137">
    <property type="entry name" value="AcnA_IRP_Swivel"/>
</dbReference>
<evidence type="ECO:0000256" key="2">
    <source>
        <dbReference type="ARBA" id="ARBA00004717"/>
    </source>
</evidence>
<keyword evidence="10" id="KW-0411">Iron-sulfur</keyword>
<dbReference type="Proteomes" id="UP000246018">
    <property type="component" value="Unassembled WGS sequence"/>
</dbReference>
<comment type="caution">
    <text evidence="16">The sequence shown here is derived from an EMBL/GenBank/DDBJ whole genome shotgun (WGS) entry which is preliminary data.</text>
</comment>
<dbReference type="PRINTS" id="PR00415">
    <property type="entry name" value="ACONITASE"/>
</dbReference>
<evidence type="ECO:0000256" key="7">
    <source>
        <dbReference type="ARBA" id="ARBA00022723"/>
    </source>
</evidence>
<dbReference type="InterPro" id="IPR015928">
    <property type="entry name" value="Aconitase/3IPM_dehydase_swvl"/>
</dbReference>
<keyword evidence="7" id="KW-0479">Metal-binding</keyword>
<evidence type="ECO:0000256" key="3">
    <source>
        <dbReference type="ARBA" id="ARBA00007185"/>
    </source>
</evidence>
<keyword evidence="17" id="KW-1185">Reference proteome</keyword>
<accession>A0A2T8FDN0</accession>
<dbReference type="SUPFAM" id="SSF53732">
    <property type="entry name" value="Aconitase iron-sulfur domain"/>
    <property type="match status" value="1"/>
</dbReference>
<gene>
    <name evidence="16" type="primary">acnA</name>
    <name evidence="16" type="ORF">DDE18_05790</name>
</gene>
<comment type="catalytic activity">
    <reaction evidence="12">
        <text>citrate = D-threo-isocitrate</text>
        <dbReference type="Rhea" id="RHEA:10336"/>
        <dbReference type="ChEBI" id="CHEBI:15562"/>
        <dbReference type="ChEBI" id="CHEBI:16947"/>
        <dbReference type="EC" id="4.2.1.3"/>
    </reaction>
</comment>
<evidence type="ECO:0000256" key="10">
    <source>
        <dbReference type="ARBA" id="ARBA00023014"/>
    </source>
</evidence>
<dbReference type="OrthoDB" id="9764318at2"/>
<dbReference type="UniPathway" id="UPA00946"/>
<dbReference type="CDD" id="cd01580">
    <property type="entry name" value="AcnA_IRP_Swivel"/>
    <property type="match status" value="1"/>
</dbReference>
<dbReference type="InterPro" id="IPR006249">
    <property type="entry name" value="Aconitase/IRP2"/>
</dbReference>
<dbReference type="EC" id="4.2.1.3" evidence="4"/>
<dbReference type="GO" id="GO:0046872">
    <property type="term" value="F:metal ion binding"/>
    <property type="evidence" value="ECO:0007669"/>
    <property type="project" value="UniProtKB-KW"/>
</dbReference>
<comment type="pathway">
    <text evidence="2">Carbohydrate metabolism; tricarboxylic acid cycle; isocitrate from oxaloacetate: step 2/2.</text>
</comment>
<proteinExistence type="inferred from homology"/>
<dbReference type="SUPFAM" id="SSF52016">
    <property type="entry name" value="LeuD/IlvD-like"/>
    <property type="match status" value="1"/>
</dbReference>
<protein>
    <recommendedName>
        <fullName evidence="5">Aconitate hydratase A</fullName>
        <ecNumber evidence="4">4.2.1.3</ecNumber>
    </recommendedName>
</protein>
<dbReference type="GO" id="GO:0006099">
    <property type="term" value="P:tricarboxylic acid cycle"/>
    <property type="evidence" value="ECO:0007669"/>
    <property type="project" value="UniProtKB-UniPathway"/>
</dbReference>
<dbReference type="Gene3D" id="3.20.19.10">
    <property type="entry name" value="Aconitase, domain 4"/>
    <property type="match status" value="1"/>
</dbReference>
<evidence type="ECO:0000256" key="13">
    <source>
        <dbReference type="SAM" id="MobiDB-lite"/>
    </source>
</evidence>
<evidence type="ECO:0000259" key="14">
    <source>
        <dbReference type="Pfam" id="PF00330"/>
    </source>
</evidence>
<dbReference type="Gene3D" id="3.30.499.10">
    <property type="entry name" value="Aconitase, domain 3"/>
    <property type="match status" value="2"/>
</dbReference>
<dbReference type="PROSITE" id="PS01244">
    <property type="entry name" value="ACONITASE_2"/>
    <property type="match status" value="1"/>
</dbReference>
<evidence type="ECO:0000313" key="16">
    <source>
        <dbReference type="EMBL" id="PVG83817.1"/>
    </source>
</evidence>
<evidence type="ECO:0000313" key="17">
    <source>
        <dbReference type="Proteomes" id="UP000246018"/>
    </source>
</evidence>
<dbReference type="FunFam" id="3.20.19.10:FF:000001">
    <property type="entry name" value="Aconitate hydratase"/>
    <property type="match status" value="1"/>
</dbReference>
<comment type="similarity">
    <text evidence="3">Belongs to the aconitase/IPM isomerase family.</text>
</comment>
<dbReference type="FunFam" id="3.30.499.10:FF:000009">
    <property type="entry name" value="Aconitate hydratase"/>
    <property type="match status" value="1"/>
</dbReference>
<sequence length="947" mass="101676">MASQDSFGAKSTLDVDGKSYEIFRLDAVTGEGLDVQSLPFSLKVLLENLLRTEDGADITADDIKALAGWDETAEPDEEIQFTPARVIMQDFTGVPCVVDLATMREAMAELGGDPAKINPLAPAEMVIDHSVIADVFGTPESFERNVEIEYERNRERYQFLRWGQGAFDDFKVVPPGTGIVHQVNIEHLARTVFTREVDGVLQAYPDTCVGTDSHTTMVNGIGVVGWGVGGIEAEAAMLGQPVSMLIPRVVGFKLNGDLPEGATATDLVLTITEMLRKHGVVGKFVEFYGPGVSALPLANRATIGNMSPEFGSTIAVFPIDEETVKYLELTGRSKEQLALVEAYAKEQGLWHDPSAEPRFSETLELDLATVVPSLAGPKRPQDRVSLSNAKESFRGALVDYVDEGHVNTESEGYDEEVEESFPASDVPSHSSKASAPRKDYVSAAPADGGRASNPAVVETADGTKYEIDHGAVAIAAITSCTNTSNPSVMIGAALLAKKAVEKGLTRKPWVKTTLAPGSKVVSDYYEKSGLTPYLDKLGFNLVGYGCTTCIGNSGPLIPEVSKAVNDNDLAVVSVLSGNRNFEGRINPDVKMNYLASPPLVVAYALAGSMDVDLFNDPLGQDTDGNDVFLKDIWPTAKEVEDVIATAITSEMFTTDYADVFAGDAQWQSLPTPEGKTFDWDPESTYVRKPPYFEGMPDEPAPVTDIEGARVLLKLGDSVTTDHISPAGAIKKDSPAGRYLAEHGVEQRDFNSYGSRRGNHEVMIRGTFANIRLRNQIAPGTEGGFTRDFTAADSAADAPVTSVYDASVNYQAAGIPLVVLAGKEYGSGSSRDWAAKGTSLLGVKAVIAESYERIHRSNLIGMGVIPLQFPEGQNTESLGLTGEETFAITGITELNSGTTPRTVKVKADAADGQSVEFDAVVRIDTPGEANYYRNGGIMQYVLRNLLKG</sequence>
<dbReference type="InterPro" id="IPR036008">
    <property type="entry name" value="Aconitase_4Fe-4S_dom"/>
</dbReference>
<dbReference type="GO" id="GO:0003994">
    <property type="term" value="F:aconitate hydratase activity"/>
    <property type="evidence" value="ECO:0007669"/>
    <property type="project" value="UniProtKB-EC"/>
</dbReference>
<comment type="cofactor">
    <cofactor evidence="1">
        <name>[4Fe-4S] cluster</name>
        <dbReference type="ChEBI" id="CHEBI:49883"/>
    </cofactor>
</comment>
<dbReference type="EMBL" id="QDGZ01000002">
    <property type="protein sequence ID" value="PVG83817.1"/>
    <property type="molecule type" value="Genomic_DNA"/>
</dbReference>
<dbReference type="Gene3D" id="6.10.190.10">
    <property type="match status" value="1"/>
</dbReference>
<dbReference type="NCBIfam" id="NF006757">
    <property type="entry name" value="PRK09277.1"/>
    <property type="match status" value="1"/>
</dbReference>
<evidence type="ECO:0000256" key="12">
    <source>
        <dbReference type="ARBA" id="ARBA00023501"/>
    </source>
</evidence>
<evidence type="ECO:0000256" key="9">
    <source>
        <dbReference type="ARBA" id="ARBA00023004"/>
    </source>
</evidence>
<dbReference type="CDD" id="cd01586">
    <property type="entry name" value="AcnA_IRP"/>
    <property type="match status" value="1"/>
</dbReference>
<dbReference type="GO" id="GO:0019679">
    <property type="term" value="P:propionate metabolic process, methylcitrate cycle"/>
    <property type="evidence" value="ECO:0007669"/>
    <property type="project" value="UniProtKB-ARBA"/>
</dbReference>
<evidence type="ECO:0000256" key="6">
    <source>
        <dbReference type="ARBA" id="ARBA00022532"/>
    </source>
</evidence>
<dbReference type="GO" id="GO:0051536">
    <property type="term" value="F:iron-sulfur cluster binding"/>
    <property type="evidence" value="ECO:0007669"/>
    <property type="project" value="UniProtKB-KW"/>
</dbReference>
<dbReference type="UniPathway" id="UPA00223">
    <property type="reaction ID" value="UER00718"/>
</dbReference>
<evidence type="ECO:0000256" key="8">
    <source>
        <dbReference type="ARBA" id="ARBA00022884"/>
    </source>
</evidence>
<dbReference type="FunFam" id="3.30.499.10:FF:000002">
    <property type="entry name" value="Aconitate hydratase"/>
    <property type="match status" value="1"/>
</dbReference>
<dbReference type="InterPro" id="IPR001030">
    <property type="entry name" value="Acoase/IPM_deHydtase_lsu_aba"/>
</dbReference>
<evidence type="ECO:0000256" key="5">
    <source>
        <dbReference type="ARBA" id="ARBA00019378"/>
    </source>
</evidence>
<keyword evidence="6" id="KW-0816">Tricarboxylic acid cycle</keyword>
<evidence type="ECO:0000256" key="11">
    <source>
        <dbReference type="ARBA" id="ARBA00023239"/>
    </source>
</evidence>
<dbReference type="PANTHER" id="PTHR11670">
    <property type="entry name" value="ACONITASE/IRON-RESPONSIVE ELEMENT FAMILY MEMBER"/>
    <property type="match status" value="1"/>
</dbReference>
<feature type="domain" description="Aconitase/3-isopropylmalate dehydratase large subunit alpha/beta/alpha" evidence="14">
    <location>
        <begin position="69"/>
        <end position="607"/>
    </location>
</feature>
<dbReference type="RefSeq" id="WP_116571291.1">
    <property type="nucleotide sequence ID" value="NZ_QDGZ01000002.1"/>
</dbReference>
<feature type="region of interest" description="Disordered" evidence="13">
    <location>
        <begin position="408"/>
        <end position="455"/>
    </location>
</feature>
<feature type="domain" description="Aconitase A/isopropylmalate dehydratase small subunit swivel" evidence="15">
    <location>
        <begin position="737"/>
        <end position="870"/>
    </location>
</feature>
<evidence type="ECO:0000259" key="15">
    <source>
        <dbReference type="Pfam" id="PF00694"/>
    </source>
</evidence>